<dbReference type="EMBL" id="AUVB01000080">
    <property type="protein sequence ID" value="KGE02866.1"/>
    <property type="molecule type" value="Genomic_DNA"/>
</dbReference>
<dbReference type="GO" id="GO:0006508">
    <property type="term" value="P:proteolysis"/>
    <property type="evidence" value="ECO:0007669"/>
    <property type="project" value="UniProtKB-KW"/>
</dbReference>
<dbReference type="OrthoDB" id="9809995at2"/>
<evidence type="ECO:0000256" key="2">
    <source>
        <dbReference type="ARBA" id="ARBA00019012"/>
    </source>
</evidence>
<dbReference type="AlphaFoldDB" id="A0A095XT72"/>
<evidence type="ECO:0000313" key="5">
    <source>
        <dbReference type="EMBL" id="KGE02866.1"/>
    </source>
</evidence>
<dbReference type="Proteomes" id="UP000029640">
    <property type="component" value="Unassembled WGS sequence"/>
</dbReference>
<dbReference type="InterPro" id="IPR022496">
    <property type="entry name" value="T6A_TsaB"/>
</dbReference>
<protein>
    <recommendedName>
        <fullName evidence="2">tRNA threonylcarbamoyladenosine biosynthesis protein TsaB</fullName>
    </recommendedName>
    <alternativeName>
        <fullName evidence="3">t(6)A37 threonylcarbamoyladenosine biosynthesis protein TsaB</fullName>
    </alternativeName>
</protein>
<keyword evidence="6" id="KW-1185">Reference proteome</keyword>
<dbReference type="PATRIC" id="fig|1265313.6.peg.2474"/>
<dbReference type="eggNOG" id="COG1214">
    <property type="taxonomic scope" value="Bacteria"/>
</dbReference>
<dbReference type="PANTHER" id="PTHR11735:SF11">
    <property type="entry name" value="TRNA THREONYLCARBAMOYLADENOSINE BIOSYNTHESIS PROTEIN TSAB"/>
    <property type="match status" value="1"/>
</dbReference>
<accession>A0A095XT72</accession>
<dbReference type="GO" id="GO:0008233">
    <property type="term" value="F:peptidase activity"/>
    <property type="evidence" value="ECO:0007669"/>
    <property type="project" value="UniProtKB-KW"/>
</dbReference>
<keyword evidence="5" id="KW-0378">Hydrolase</keyword>
<dbReference type="STRING" id="1265313.HRUBRA_02510"/>
<dbReference type="CDD" id="cd24032">
    <property type="entry name" value="ASKHA_NBD_TsaB"/>
    <property type="match status" value="1"/>
</dbReference>
<dbReference type="SUPFAM" id="SSF53067">
    <property type="entry name" value="Actin-like ATPase domain"/>
    <property type="match status" value="2"/>
</dbReference>
<dbReference type="RefSeq" id="WP_035516117.1">
    <property type="nucleotide sequence ID" value="NZ_KN234761.1"/>
</dbReference>
<feature type="domain" description="Gcp-like" evidence="4">
    <location>
        <begin position="32"/>
        <end position="155"/>
    </location>
</feature>
<evidence type="ECO:0000256" key="3">
    <source>
        <dbReference type="ARBA" id="ARBA00032446"/>
    </source>
</evidence>
<dbReference type="Gene3D" id="3.30.420.40">
    <property type="match status" value="2"/>
</dbReference>
<sequence length="244" mass="24794">MSDGPAVLAVETATDACSVALALGGELRSRHEVVPRQHQQRLFAMIHELAGSAPLAALGLDLIAYGRGPGSFTGLRIAAAAAQGLAFSLGLPIAGVPTLAIQAQTALRRGEAAPGSVILSTIDARIGELYWALYDCTDELPRALSEPAVCRPEALPVSRLAAEVASGRPLYLVGSGAAFADAMPAGLPAFAGSAPALLPEAEDLVPLARACLAAGEAGSAAGVAPLYVQGGDRWKTLAEQGRAR</sequence>
<dbReference type="GO" id="GO:0002949">
    <property type="term" value="P:tRNA threonylcarbamoyladenosine modification"/>
    <property type="evidence" value="ECO:0007669"/>
    <property type="project" value="InterPro"/>
</dbReference>
<dbReference type="PANTHER" id="PTHR11735">
    <property type="entry name" value="TRNA N6-ADENOSINE THREONYLCARBAMOYLTRANSFERASE"/>
    <property type="match status" value="1"/>
</dbReference>
<name>A0A095XT72_9GAMM</name>
<dbReference type="HOGENOM" id="CLU_064886_2_0_6"/>
<dbReference type="InterPro" id="IPR000905">
    <property type="entry name" value="Gcp-like_dom"/>
</dbReference>
<evidence type="ECO:0000256" key="1">
    <source>
        <dbReference type="ARBA" id="ARBA00010493"/>
    </source>
</evidence>
<evidence type="ECO:0000313" key="6">
    <source>
        <dbReference type="Proteomes" id="UP000029640"/>
    </source>
</evidence>
<comment type="caution">
    <text evidence="5">The sequence shown here is derived from an EMBL/GenBank/DDBJ whole genome shotgun (WGS) entry which is preliminary data.</text>
</comment>
<comment type="similarity">
    <text evidence="1">Belongs to the KAE1 / TsaD family. TsaB subfamily.</text>
</comment>
<dbReference type="InterPro" id="IPR043129">
    <property type="entry name" value="ATPase_NBD"/>
</dbReference>
<organism evidence="5 6">
    <name type="scientific">Pseudohaliea rubra DSM 19751</name>
    <dbReference type="NCBI Taxonomy" id="1265313"/>
    <lineage>
        <taxon>Bacteria</taxon>
        <taxon>Pseudomonadati</taxon>
        <taxon>Pseudomonadota</taxon>
        <taxon>Gammaproteobacteria</taxon>
        <taxon>Cellvibrionales</taxon>
        <taxon>Halieaceae</taxon>
        <taxon>Pseudohaliea</taxon>
    </lineage>
</organism>
<dbReference type="GO" id="GO:0005829">
    <property type="term" value="C:cytosol"/>
    <property type="evidence" value="ECO:0007669"/>
    <property type="project" value="TreeGrafter"/>
</dbReference>
<proteinExistence type="inferred from homology"/>
<keyword evidence="5" id="KW-0645">Protease</keyword>
<evidence type="ECO:0000259" key="4">
    <source>
        <dbReference type="Pfam" id="PF00814"/>
    </source>
</evidence>
<dbReference type="NCBIfam" id="TIGR03725">
    <property type="entry name" value="T6A_YeaZ"/>
    <property type="match status" value="1"/>
</dbReference>
<dbReference type="Pfam" id="PF00814">
    <property type="entry name" value="TsaD"/>
    <property type="match status" value="1"/>
</dbReference>
<reference evidence="5 6" key="1">
    <citation type="journal article" date="2014" name="Genome Announc.">
        <title>Genome Sequence of Gammaproteobacterial Pseudohaliea rubra Type Strain DSM 19751, Isolated from Coastal Seawater of the Mediterranean Sea.</title>
        <authorList>
            <person name="Spring S."/>
            <person name="Fiebig A."/>
            <person name="Riedel T."/>
            <person name="Goker M."/>
            <person name="Klenk H.P."/>
        </authorList>
    </citation>
    <scope>NUCLEOTIDE SEQUENCE [LARGE SCALE GENOMIC DNA]</scope>
    <source>
        <strain evidence="5 6">DSM 19751</strain>
    </source>
</reference>
<gene>
    <name evidence="5" type="ORF">HRUBRA_02510</name>
</gene>